<name>A0ABM1KYW9_GEKJA</name>
<dbReference type="InterPro" id="IPR055401">
    <property type="entry name" value="CEMIP_beta-hel_dom"/>
</dbReference>
<organism evidence="10 11">
    <name type="scientific">Gekko japonicus</name>
    <name type="common">Schlegel's Japanese gecko</name>
    <dbReference type="NCBI Taxonomy" id="146911"/>
    <lineage>
        <taxon>Eukaryota</taxon>
        <taxon>Metazoa</taxon>
        <taxon>Chordata</taxon>
        <taxon>Craniata</taxon>
        <taxon>Vertebrata</taxon>
        <taxon>Euteleostomi</taxon>
        <taxon>Lepidosauria</taxon>
        <taxon>Squamata</taxon>
        <taxon>Bifurcata</taxon>
        <taxon>Gekkota</taxon>
        <taxon>Gekkonidae</taxon>
        <taxon>Gekkoninae</taxon>
        <taxon>Gekko</taxon>
    </lineage>
</organism>
<keyword evidence="3" id="KW-1003">Cell membrane</keyword>
<gene>
    <name evidence="11" type="primary">LOC107120661</name>
</gene>
<reference evidence="11" key="1">
    <citation type="submission" date="2025-08" db="UniProtKB">
        <authorList>
            <consortium name="RefSeq"/>
        </authorList>
    </citation>
    <scope>IDENTIFICATION</scope>
</reference>
<dbReference type="SUPFAM" id="SSF51126">
    <property type="entry name" value="Pectin lyase-like"/>
    <property type="match status" value="2"/>
</dbReference>
<evidence type="ECO:0000313" key="10">
    <source>
        <dbReference type="Proteomes" id="UP000694871"/>
    </source>
</evidence>
<dbReference type="Proteomes" id="UP000694871">
    <property type="component" value="Unplaced"/>
</dbReference>
<dbReference type="InterPro" id="IPR006626">
    <property type="entry name" value="PbH1"/>
</dbReference>
<evidence type="ECO:0000256" key="1">
    <source>
        <dbReference type="ARBA" id="ARBA00004167"/>
    </source>
</evidence>
<evidence type="ECO:0000256" key="6">
    <source>
        <dbReference type="ARBA" id="ARBA00022989"/>
    </source>
</evidence>
<dbReference type="Pfam" id="PF10162">
    <property type="entry name" value="G8"/>
    <property type="match status" value="1"/>
</dbReference>
<keyword evidence="8" id="KW-0325">Glycoprotein</keyword>
<evidence type="ECO:0000256" key="2">
    <source>
        <dbReference type="ARBA" id="ARBA00004236"/>
    </source>
</evidence>
<keyword evidence="10" id="KW-1185">Reference proteome</keyword>
<dbReference type="InterPro" id="IPR011050">
    <property type="entry name" value="Pectin_lyase_fold/virulence"/>
</dbReference>
<dbReference type="SMART" id="SM01225">
    <property type="entry name" value="G8"/>
    <property type="match status" value="1"/>
</dbReference>
<dbReference type="InterPro" id="IPR012334">
    <property type="entry name" value="Pectin_lyas_fold"/>
</dbReference>
<keyword evidence="5" id="KW-0732">Signal</keyword>
<evidence type="ECO:0000259" key="9">
    <source>
        <dbReference type="PROSITE" id="PS51484"/>
    </source>
</evidence>
<dbReference type="PROSITE" id="PS51484">
    <property type="entry name" value="G8"/>
    <property type="match status" value="1"/>
</dbReference>
<evidence type="ECO:0000256" key="3">
    <source>
        <dbReference type="ARBA" id="ARBA00022475"/>
    </source>
</evidence>
<dbReference type="PANTHER" id="PTHR46769">
    <property type="entry name" value="POLYCYSTIC KIDNEY AND HEPATIC DISEASE 1 (AUTOSOMAL RECESSIVE)-LIKE 1"/>
    <property type="match status" value="1"/>
</dbReference>
<dbReference type="InterPro" id="IPR019316">
    <property type="entry name" value="G8_domain"/>
</dbReference>
<sequence length="1769" mass="193655">MCTKRACQETPGDVRESHRYYEGCVPNVTVTHLKSGAHPNDTRLSLMEPVDWKPGDEVVVCGGGLGDAQEQEEVVTVKSAKGTDLHITSPLRYPHGISEEQVLGERLNLRAVVALLTRRVVIRGNVTSERISHWKQCKKAGVSGGKRDVSKCLYKTSERKLGSRDMGAVVIVQSSHSEGSQLRLEGVRFQHVGQAFRKDLSALTIAGNADMTDSYIRDCVVLDSFARGISFSGVSRLRVENNVLYNIAGHGIRVGERLDQKNQLKRNTIIGLSGTDGLSNIETFSPAGIYIQAPDNLIELHSLALAATGEGEPASAINVRRVCTLCSSPSPVVAKVNECGRWLTLTQLRGNNLQLRAFLLCACHDFRVDIVESLGNTSMVNRLFLGRLRETDEKVLEFMTSVDQQKEQRNGKRECSGPWRLRAITREEGPLPPINFIAMNGSCMFTGLKTPKRRELLISNATFVNFDILNCTAIAPCSGCQRGQGGFTVRAEQVLLLNAPNWISFPSPHSAILEDLDGSITGQEGSCLLPSMDILPTSCRASVNTTQTTRGSICAGSYIFHRMSIGLKASVCPYNLKVTDSRNKTTTVNYVHDTLSNAHGWMAILLDRETYTLSFDSPLANANLQNSLKLGVPKTWDPIPPPPPPTPSHLRWSLPASWDGVPESWGGYNSGIPLPGDDVIILPGKTVLADTALPPLRGLYILGALEFPSNSSNVLSAACILIAGGALRVGTLQNPLERRDKLQIVLRASEKVYCDRLDGIGVPPGSVGVYGKLQMHSAYTRISWTRLGNDVAPGNERFWVQDPLDWHQGDSTVISSSSYEAHQAEITTLEEVSGHSIRIRERLLYRHLGHSHRLEDGQPIPLAAEIGLLTRNIQIKTDSDCTGRLLVGSFRNASGTEYTGVLQLSNVEILSFGSSQFPAVDITSASSESFIISSSIHLSCGVGIQAVASSGLLLRDNVVFGTAGHGIHLEGQDHSLLRNLVVLSQQPEGAPSWVAGIKTNAVDNARLRSNVVAGSERIAFHIRGQECSSAEELCGDNVAHSSLHGVHLSRRDGFPNCTKIAGFLAYKNYDYGVMFHLEGNVAVENVTLVDNSVGLLPVLFCPSTEPRCHLGKQHVKLRNSLLLATSSSFDCIKDRIHPLSAHLTMRDRAPRSPWRGRVGILWPPFTSQPSCWPDHPWHKIRNYSAVLGIMTLQDVTFAGFRKTCYSDDRDVCIMTSPDSRGLLHVITSKRTRMLQVNEENVFHFYPSQTGENESSVDSCVDGMCVGSRKALFKDLDGSALGLDPPVSVFPRSESEWEQPCLDAGIYREDRKCVYKASANGYFCRETSHAMVILESIRTNAGHRKSPPPVLVTGTFVDIFNDAVSSSPHASKHSSVFYSILPSNKLSKICFASAVARSLKLYVNSGHNSTRILLAIFYDEPRSFRVFAKGKYISPARSSSVPSSANAVTGTNYFSFPENLLYVAVSQEDPVEIYTQSSLHIAFTVAETIGAESRKMATERLAGFLQIGHSQIRTVHDSPGSENTLKVMADSAAKRKHQCSTMQSCMVPRQRAGQQRNLVGLMGSSQRSLPGTGLRVLILEISDPPSLPSDSLVSSFSSKRLNSLADILVHAQQVGELQRALQLPVDSLVVTVFVTSAEGNSRNGSSETRRTCLYVRPYNLSLWIQPSDGVVGRPLPRQPQVVFLDKQGQRILTLGFPSKSWIVAAHLQGDPNAVLKGLDICVVLSVAGTHSSLIHERIRSVYFLDKCIRDFVCAPYRPKWTSTKWRASLV</sequence>
<evidence type="ECO:0000313" key="11">
    <source>
        <dbReference type="RefSeq" id="XP_015278906.1"/>
    </source>
</evidence>
<accession>A0ABM1KYW9</accession>
<dbReference type="Gene3D" id="2.160.20.10">
    <property type="entry name" value="Single-stranded right-handed beta-helix, Pectin lyase-like"/>
    <property type="match status" value="2"/>
</dbReference>
<evidence type="ECO:0000256" key="7">
    <source>
        <dbReference type="ARBA" id="ARBA00023136"/>
    </source>
</evidence>
<evidence type="ECO:0000256" key="8">
    <source>
        <dbReference type="ARBA" id="ARBA00023180"/>
    </source>
</evidence>
<evidence type="ECO:0000256" key="5">
    <source>
        <dbReference type="ARBA" id="ARBA00022729"/>
    </source>
</evidence>
<dbReference type="PANTHER" id="PTHR46769:SF1">
    <property type="entry name" value="FIBROCYSTIN"/>
    <property type="match status" value="1"/>
</dbReference>
<dbReference type="InterPro" id="IPR052387">
    <property type="entry name" value="Fibrocystin"/>
</dbReference>
<dbReference type="RefSeq" id="XP_015278906.1">
    <property type="nucleotide sequence ID" value="XM_015423420.1"/>
</dbReference>
<keyword evidence="7" id="KW-0472">Membrane</keyword>
<protein>
    <submittedName>
        <fullName evidence="11">LOW QUALITY PROTEIN: fibrocystin-like</fullName>
    </submittedName>
</protein>
<evidence type="ECO:0000256" key="4">
    <source>
        <dbReference type="ARBA" id="ARBA00022692"/>
    </source>
</evidence>
<dbReference type="SMART" id="SM00710">
    <property type="entry name" value="PbH1"/>
    <property type="match status" value="7"/>
</dbReference>
<proteinExistence type="predicted"/>
<feature type="domain" description="G8" evidence="9">
    <location>
        <begin position="663"/>
        <end position="789"/>
    </location>
</feature>
<comment type="subcellular location">
    <subcellularLocation>
        <location evidence="2">Cell membrane</location>
    </subcellularLocation>
    <subcellularLocation>
        <location evidence="1">Membrane</location>
        <topology evidence="1">Single-pass membrane protein</topology>
    </subcellularLocation>
</comment>
<keyword evidence="6" id="KW-1133">Transmembrane helix</keyword>
<dbReference type="GeneID" id="107120661"/>
<keyword evidence="4" id="KW-0812">Transmembrane</keyword>
<dbReference type="Pfam" id="PF24606">
    <property type="entry name" value="CEMIP_beta-hel"/>
    <property type="match status" value="1"/>
</dbReference>